<name>A0A8E0KJX2_9CAUL</name>
<dbReference type="Proteomes" id="UP000016569">
    <property type="component" value="Unassembled WGS sequence"/>
</dbReference>
<gene>
    <name evidence="1" type="ORF">MBEBAB_0709</name>
</gene>
<dbReference type="RefSeq" id="WP_021696555.1">
    <property type="nucleotide sequence ID" value="NZ_BATC01000007.1"/>
</dbReference>
<keyword evidence="2" id="KW-1185">Reference proteome</keyword>
<reference evidence="2" key="1">
    <citation type="journal article" date="2013" name="Genome Announc.">
        <title>Draft Genome Sequence of the Dimorphic Prosthecate Bacterium Brevundimonas abyssalis TAR-001T.</title>
        <authorList>
            <person name="Tsubouchi T."/>
            <person name="Nishi S."/>
            <person name="Usui K."/>
            <person name="Shimane Y."/>
            <person name="Takaki Y."/>
            <person name="Maruyama T."/>
            <person name="Hatada Y."/>
        </authorList>
    </citation>
    <scope>NUCLEOTIDE SEQUENCE [LARGE SCALE GENOMIC DNA]</scope>
    <source>
        <strain evidence="2">TAR-001</strain>
    </source>
</reference>
<protein>
    <submittedName>
        <fullName evidence="1">Uncharacterized protein</fullName>
    </submittedName>
</protein>
<proteinExistence type="predicted"/>
<organism evidence="1 2">
    <name type="scientific">Brevundimonas abyssalis TAR-001</name>
    <dbReference type="NCBI Taxonomy" id="1391729"/>
    <lineage>
        <taxon>Bacteria</taxon>
        <taxon>Pseudomonadati</taxon>
        <taxon>Pseudomonadota</taxon>
        <taxon>Alphaproteobacteria</taxon>
        <taxon>Caulobacterales</taxon>
        <taxon>Caulobacteraceae</taxon>
        <taxon>Brevundimonas</taxon>
    </lineage>
</organism>
<sequence length="47" mass="4860">MTANRVLIPGLERIPARPSGAVLVLTGEAWAHPGPCVRSATPPTARA</sequence>
<evidence type="ECO:0000313" key="1">
    <source>
        <dbReference type="EMBL" id="GAD58459.1"/>
    </source>
</evidence>
<evidence type="ECO:0000313" key="2">
    <source>
        <dbReference type="Proteomes" id="UP000016569"/>
    </source>
</evidence>
<dbReference type="EMBL" id="BATC01000007">
    <property type="protein sequence ID" value="GAD58459.1"/>
    <property type="molecule type" value="Genomic_DNA"/>
</dbReference>
<accession>A0A8E0KJX2</accession>
<comment type="caution">
    <text evidence="1">The sequence shown here is derived from an EMBL/GenBank/DDBJ whole genome shotgun (WGS) entry which is preliminary data.</text>
</comment>
<dbReference type="AlphaFoldDB" id="A0A8E0KJX2"/>